<gene>
    <name evidence="1" type="ORF">DFQ15_107120</name>
</gene>
<dbReference type="EMBL" id="QJTC01000007">
    <property type="protein sequence ID" value="PYE78470.1"/>
    <property type="molecule type" value="Genomic_DNA"/>
</dbReference>
<sequence>MAQLKRVKFGQKTEQLNAFFARGSAIEEVVQISLAALESSCMKSTVANRPLHPLKPNVCFHKLYP</sequence>
<accession>A0A318SNH5</accession>
<dbReference type="AlphaFoldDB" id="A0A318SNH5"/>
<proteinExistence type="predicted"/>
<keyword evidence="2" id="KW-1185">Reference proteome</keyword>
<evidence type="ECO:0000313" key="1">
    <source>
        <dbReference type="EMBL" id="PYE78470.1"/>
    </source>
</evidence>
<comment type="caution">
    <text evidence="1">The sequence shown here is derived from an EMBL/GenBank/DDBJ whole genome shotgun (WGS) entry which is preliminary data.</text>
</comment>
<reference evidence="1 2" key="1">
    <citation type="submission" date="2018-06" db="EMBL/GenBank/DDBJ databases">
        <title>Genomic Encyclopedia of Type Strains, Phase III (KMG-III): the genomes of soil and plant-associated and newly described type strains.</title>
        <authorList>
            <person name="Whitman W."/>
        </authorList>
    </citation>
    <scope>NUCLEOTIDE SEQUENCE [LARGE SCALE GENOMIC DNA]</scope>
    <source>
        <strain evidence="1 2">CECT 7646</strain>
    </source>
</reference>
<protein>
    <submittedName>
        <fullName evidence="1">Uncharacterized protein</fullName>
    </submittedName>
</protein>
<dbReference type="Proteomes" id="UP000247540">
    <property type="component" value="Unassembled WGS sequence"/>
</dbReference>
<name>A0A318SNH5_9BURK</name>
<organism evidence="1 2">
    <name type="scientific">Xylophilus ampelinus</name>
    <dbReference type="NCBI Taxonomy" id="54067"/>
    <lineage>
        <taxon>Bacteria</taxon>
        <taxon>Pseudomonadati</taxon>
        <taxon>Pseudomonadota</taxon>
        <taxon>Betaproteobacteria</taxon>
        <taxon>Burkholderiales</taxon>
        <taxon>Xylophilus</taxon>
    </lineage>
</organism>
<evidence type="ECO:0000313" key="2">
    <source>
        <dbReference type="Proteomes" id="UP000247540"/>
    </source>
</evidence>